<name>A0AAD3S0J2_NEPGR</name>
<gene>
    <name evidence="1" type="ORF">Nepgr_004010</name>
</gene>
<reference evidence="1" key="1">
    <citation type="submission" date="2023-05" db="EMBL/GenBank/DDBJ databases">
        <title>Nepenthes gracilis genome sequencing.</title>
        <authorList>
            <person name="Fukushima K."/>
        </authorList>
    </citation>
    <scope>NUCLEOTIDE SEQUENCE</scope>
    <source>
        <strain evidence="1">SING2019-196</strain>
    </source>
</reference>
<dbReference type="Proteomes" id="UP001279734">
    <property type="component" value="Unassembled WGS sequence"/>
</dbReference>
<dbReference type="EMBL" id="BSYO01000003">
    <property type="protein sequence ID" value="GMH02171.1"/>
    <property type="molecule type" value="Genomic_DNA"/>
</dbReference>
<evidence type="ECO:0000313" key="2">
    <source>
        <dbReference type="Proteomes" id="UP001279734"/>
    </source>
</evidence>
<keyword evidence="2" id="KW-1185">Reference proteome</keyword>
<sequence length="177" mass="17987">MLSSVMRLQFGLDEIPDSVISVDAPQAALASSIHCSKNLVSEGLGNCLANLGNFPVGSLPVNPGPSIEGGLDAGAPPLAYSSPPRQCEPCPSSVKSAVATAPASLFAPCGALQLCLEAPRNSPAATPPHNADAGNHGVSWSSVVLQNTLGAETTSRKIRAAFQAKQAKSKAMTKTKG</sequence>
<evidence type="ECO:0000313" key="1">
    <source>
        <dbReference type="EMBL" id="GMH02171.1"/>
    </source>
</evidence>
<proteinExistence type="predicted"/>
<dbReference type="AlphaFoldDB" id="A0AAD3S0J2"/>
<protein>
    <submittedName>
        <fullName evidence="1">Uncharacterized protein</fullName>
    </submittedName>
</protein>
<organism evidence="1 2">
    <name type="scientific">Nepenthes gracilis</name>
    <name type="common">Slender pitcher plant</name>
    <dbReference type="NCBI Taxonomy" id="150966"/>
    <lineage>
        <taxon>Eukaryota</taxon>
        <taxon>Viridiplantae</taxon>
        <taxon>Streptophyta</taxon>
        <taxon>Embryophyta</taxon>
        <taxon>Tracheophyta</taxon>
        <taxon>Spermatophyta</taxon>
        <taxon>Magnoliopsida</taxon>
        <taxon>eudicotyledons</taxon>
        <taxon>Gunneridae</taxon>
        <taxon>Pentapetalae</taxon>
        <taxon>Caryophyllales</taxon>
        <taxon>Nepenthaceae</taxon>
        <taxon>Nepenthes</taxon>
    </lineage>
</organism>
<comment type="caution">
    <text evidence="1">The sequence shown here is derived from an EMBL/GenBank/DDBJ whole genome shotgun (WGS) entry which is preliminary data.</text>
</comment>
<accession>A0AAD3S0J2</accession>